<proteinExistence type="predicted"/>
<dbReference type="AlphaFoldDB" id="A0A511B0L6"/>
<dbReference type="Pfam" id="PF00583">
    <property type="entry name" value="Acetyltransf_1"/>
    <property type="match status" value="1"/>
</dbReference>
<dbReference type="PROSITE" id="PS51186">
    <property type="entry name" value="GNAT"/>
    <property type="match status" value="1"/>
</dbReference>
<dbReference type="OrthoDB" id="143110at2"/>
<dbReference type="GO" id="GO:0016747">
    <property type="term" value="F:acyltransferase activity, transferring groups other than amino-acyl groups"/>
    <property type="evidence" value="ECO:0007669"/>
    <property type="project" value="InterPro"/>
</dbReference>
<gene>
    <name evidence="4" type="ORF">GWA01_17660</name>
</gene>
<evidence type="ECO:0000256" key="1">
    <source>
        <dbReference type="ARBA" id="ARBA00022679"/>
    </source>
</evidence>
<evidence type="ECO:0000313" key="4">
    <source>
        <dbReference type="EMBL" id="GEK93996.1"/>
    </source>
</evidence>
<evidence type="ECO:0000256" key="2">
    <source>
        <dbReference type="ARBA" id="ARBA00023315"/>
    </source>
</evidence>
<keyword evidence="5" id="KW-1185">Reference proteome</keyword>
<dbReference type="RefSeq" id="WP_146796500.1">
    <property type="nucleotide sequence ID" value="NZ_BARC01000008.1"/>
</dbReference>
<dbReference type="InterPro" id="IPR000182">
    <property type="entry name" value="GNAT_dom"/>
</dbReference>
<evidence type="ECO:0000313" key="5">
    <source>
        <dbReference type="Proteomes" id="UP000321230"/>
    </source>
</evidence>
<dbReference type="CDD" id="cd04301">
    <property type="entry name" value="NAT_SF"/>
    <property type="match status" value="1"/>
</dbReference>
<protein>
    <recommendedName>
        <fullName evidence="3">N-acetyltransferase domain-containing protein</fullName>
    </recommendedName>
</protein>
<dbReference type="PANTHER" id="PTHR43420">
    <property type="entry name" value="ACETYLTRANSFERASE"/>
    <property type="match status" value="1"/>
</dbReference>
<dbReference type="EMBL" id="BJUZ01000002">
    <property type="protein sequence ID" value="GEK93996.1"/>
    <property type="molecule type" value="Genomic_DNA"/>
</dbReference>
<reference evidence="4 5" key="1">
    <citation type="submission" date="2019-07" db="EMBL/GenBank/DDBJ databases">
        <title>Whole genome shotgun sequence of Gluconobacter wancherniae NBRC 103581.</title>
        <authorList>
            <person name="Hosoyama A."/>
            <person name="Uohara A."/>
            <person name="Ohji S."/>
            <person name="Ichikawa N."/>
        </authorList>
    </citation>
    <scope>NUCLEOTIDE SEQUENCE [LARGE SCALE GENOMIC DNA]</scope>
    <source>
        <strain evidence="4 5">NBRC 103581</strain>
    </source>
</reference>
<keyword evidence="2" id="KW-0012">Acyltransferase</keyword>
<dbReference type="Proteomes" id="UP000321230">
    <property type="component" value="Unassembled WGS sequence"/>
</dbReference>
<dbReference type="Gene3D" id="3.40.630.30">
    <property type="match status" value="1"/>
</dbReference>
<dbReference type="InterPro" id="IPR050680">
    <property type="entry name" value="YpeA/RimI_acetyltransf"/>
</dbReference>
<sequence>MGKKKAPDYSITDIRLEDCLPIRQRVLGPTLTQDECRVPHDETACHLGGYLNSDLIACVSLFRLDADTVQLRKFAVLPEFQGHGLGSLIIQSTFERCREQGFSLMTLDARVTATRFYDKHGMTPVGDIFFKGTIKHIRMIKPL</sequence>
<organism evidence="4 5">
    <name type="scientific">Gluconobacter wancherniae NBRC 103581</name>
    <dbReference type="NCBI Taxonomy" id="656744"/>
    <lineage>
        <taxon>Bacteria</taxon>
        <taxon>Pseudomonadati</taxon>
        <taxon>Pseudomonadota</taxon>
        <taxon>Alphaproteobacteria</taxon>
        <taxon>Acetobacterales</taxon>
        <taxon>Acetobacteraceae</taxon>
        <taxon>Gluconobacter</taxon>
    </lineage>
</organism>
<dbReference type="SUPFAM" id="SSF55729">
    <property type="entry name" value="Acyl-CoA N-acyltransferases (Nat)"/>
    <property type="match status" value="1"/>
</dbReference>
<keyword evidence="1" id="KW-0808">Transferase</keyword>
<feature type="domain" description="N-acetyltransferase" evidence="3">
    <location>
        <begin position="6"/>
        <end position="143"/>
    </location>
</feature>
<accession>A0A511B0L6</accession>
<dbReference type="InterPro" id="IPR016181">
    <property type="entry name" value="Acyl_CoA_acyltransferase"/>
</dbReference>
<evidence type="ECO:0000259" key="3">
    <source>
        <dbReference type="PROSITE" id="PS51186"/>
    </source>
</evidence>
<comment type="caution">
    <text evidence="4">The sequence shown here is derived from an EMBL/GenBank/DDBJ whole genome shotgun (WGS) entry which is preliminary data.</text>
</comment>
<name>A0A511B0L6_9PROT</name>